<dbReference type="GO" id="GO:0006999">
    <property type="term" value="P:nuclear pore organization"/>
    <property type="evidence" value="ECO:0007669"/>
    <property type="project" value="TreeGrafter"/>
</dbReference>
<dbReference type="OrthoDB" id="5529162at2759"/>
<dbReference type="EMBL" id="LUGG01000001">
    <property type="protein sequence ID" value="OBZ79799.1"/>
    <property type="molecule type" value="Genomic_DNA"/>
</dbReference>
<evidence type="ECO:0000256" key="2">
    <source>
        <dbReference type="ARBA" id="ARBA00022553"/>
    </source>
</evidence>
<dbReference type="Pfam" id="PF00501">
    <property type="entry name" value="AMP-binding"/>
    <property type="match status" value="1"/>
</dbReference>
<dbReference type="InterPro" id="IPR056543">
    <property type="entry name" value="Ig-like_POM152_9th"/>
</dbReference>
<dbReference type="InterPro" id="IPR045851">
    <property type="entry name" value="AMP-bd_C_sf"/>
</dbReference>
<keyword evidence="1" id="KW-0596">Phosphopantetheine</keyword>
<evidence type="ECO:0000256" key="1">
    <source>
        <dbReference type="ARBA" id="ARBA00022450"/>
    </source>
</evidence>
<keyword evidence="5" id="KW-1133">Transmembrane helix</keyword>
<dbReference type="GO" id="GO:0031177">
    <property type="term" value="F:phosphopantetheine binding"/>
    <property type="evidence" value="ECO:0007669"/>
    <property type="project" value="InterPro"/>
</dbReference>
<reference evidence="7 8" key="1">
    <citation type="submission" date="2016-03" db="EMBL/GenBank/DDBJ databases">
        <title>Whole genome sequencing of Grifola frondosa 9006-11.</title>
        <authorList>
            <person name="Min B."/>
            <person name="Park H."/>
            <person name="Kim J.-G."/>
            <person name="Cho H."/>
            <person name="Oh Y.-L."/>
            <person name="Kong W.-S."/>
            <person name="Choi I.-G."/>
        </authorList>
    </citation>
    <scope>NUCLEOTIDE SEQUENCE [LARGE SCALE GENOMIC DNA]</scope>
    <source>
        <strain evidence="7 8">9006-11</strain>
    </source>
</reference>
<dbReference type="Gene3D" id="3.30.300.30">
    <property type="match status" value="1"/>
</dbReference>
<dbReference type="SMART" id="SM00823">
    <property type="entry name" value="PKS_PP"/>
    <property type="match status" value="1"/>
</dbReference>
<dbReference type="InterPro" id="IPR020806">
    <property type="entry name" value="PKS_PP-bd"/>
</dbReference>
<evidence type="ECO:0000313" key="7">
    <source>
        <dbReference type="EMBL" id="OBZ79799.1"/>
    </source>
</evidence>
<dbReference type="Proteomes" id="UP000092993">
    <property type="component" value="Unassembled WGS sequence"/>
</dbReference>
<dbReference type="InterPro" id="IPR009081">
    <property type="entry name" value="PP-bd_ACP"/>
</dbReference>
<accession>A0A1C7MTK7</accession>
<dbReference type="GO" id="GO:0017056">
    <property type="term" value="F:structural constituent of nuclear pore"/>
    <property type="evidence" value="ECO:0007669"/>
    <property type="project" value="InterPro"/>
</dbReference>
<gene>
    <name evidence="7" type="ORF">A0H81_01490</name>
</gene>
<feature type="region of interest" description="Disordered" evidence="4">
    <location>
        <begin position="1817"/>
        <end position="1844"/>
    </location>
</feature>
<evidence type="ECO:0000313" key="8">
    <source>
        <dbReference type="Proteomes" id="UP000092993"/>
    </source>
</evidence>
<dbReference type="InterPro" id="IPR011004">
    <property type="entry name" value="Trimer_LpxA-like_sf"/>
</dbReference>
<dbReference type="InterPro" id="IPR056541">
    <property type="entry name" value="Ig-like_POM152"/>
</dbReference>
<dbReference type="Pfam" id="PF24527">
    <property type="entry name" value="Ig-like_Pom152_9"/>
    <property type="match status" value="1"/>
</dbReference>
<feature type="transmembrane region" description="Helical" evidence="5">
    <location>
        <begin position="1093"/>
        <end position="1113"/>
    </location>
</feature>
<feature type="compositionally biased region" description="Acidic residues" evidence="4">
    <location>
        <begin position="1828"/>
        <end position="1841"/>
    </location>
</feature>
<feature type="coiled-coil region" evidence="3">
    <location>
        <begin position="1523"/>
        <end position="1564"/>
    </location>
</feature>
<dbReference type="PANTHER" id="PTHR28206:SF1">
    <property type="entry name" value="NUCLEOPORIN POM152"/>
    <property type="match status" value="1"/>
</dbReference>
<dbReference type="InterPro" id="IPR042099">
    <property type="entry name" value="ANL_N_sf"/>
</dbReference>
<evidence type="ECO:0000256" key="5">
    <source>
        <dbReference type="SAM" id="Phobius"/>
    </source>
</evidence>
<feature type="transmembrane region" description="Helical" evidence="5">
    <location>
        <begin position="1033"/>
        <end position="1055"/>
    </location>
</feature>
<dbReference type="STRING" id="5627.A0A1C7MTK7"/>
<dbReference type="Gene3D" id="3.40.50.12780">
    <property type="entry name" value="N-terminal domain of ligase-like"/>
    <property type="match status" value="1"/>
</dbReference>
<keyword evidence="3" id="KW-0175">Coiled coil</keyword>
<dbReference type="Gene3D" id="2.160.10.10">
    <property type="entry name" value="Hexapeptide repeat proteins"/>
    <property type="match status" value="2"/>
</dbReference>
<feature type="transmembrane region" description="Helical" evidence="5">
    <location>
        <begin position="830"/>
        <end position="848"/>
    </location>
</feature>
<dbReference type="SUPFAM" id="SSF47336">
    <property type="entry name" value="ACP-like"/>
    <property type="match status" value="1"/>
</dbReference>
<dbReference type="Pfam" id="PF23664">
    <property type="entry name" value="Ig_Pom152"/>
    <property type="match status" value="1"/>
</dbReference>
<dbReference type="GO" id="GO:0070762">
    <property type="term" value="C:nuclear pore transmembrane ring"/>
    <property type="evidence" value="ECO:0007669"/>
    <property type="project" value="TreeGrafter"/>
</dbReference>
<comment type="caution">
    <text evidence="7">The sequence shown here is derived from an EMBL/GenBank/DDBJ whole genome shotgun (WGS) entry which is preliminary data.</text>
</comment>
<dbReference type="SUPFAM" id="SSF51161">
    <property type="entry name" value="Trimeric LpxA-like enzymes"/>
    <property type="match status" value="2"/>
</dbReference>
<sequence length="2796" mass="308606">MSAPLAFLSDLPDPLPSSSLGDQLAERVTDAGRVATLVDCLCATDHPALWSSDIACPPLHHGDLHHFVSEFVIPTSGLQEQLGPNDRIMVVLPTSPENAVALMAIASYHACAPMNSSCTAAELSEDARRLKAKAIVTTRDAVKRLELKTLRSELRCEIVFVHHRQSGPVGLFDMSVMDESDEDANWDVVQNRRRNPSRLHGLDDQSLILHTSGTSGKKKVVPYTLRSLIIGTCAVIKSWNLRPEDVNMNMMPLFHVGGIVRNLWAPLFSGGSAIMCAGFDGSEFWPIIKARGATWYYAAPTMHHAILASRPESVVPSRDTRIRMIANAAGGLLPTLAQELKDTFSAAILPSYGMTECMPIASPPTNYQLDRPGCSGIACGPYISIRDPLDIERELPRGSTGSVSVRGMPTFQGYEVEPGSPLDTSAFSKDGWFDTGDVGYLDDDGYLYITGRSKEIINKGGEVISPFEIEEAIMSTAKHRVESTLAFSVEHDVLQETIGVVIVPAPGHPRIGLAELLDILKSHLHPSKWPFCIVYMDDLPKNNAGKPLRIKLAQRLGLGCLTDDTPSILRHFEAATPSKDSPLSEPIPCTRVSLDVRNIIKAMKDLKGIEDVAVRVQKDGTPEALVVISLPSNLDAASVTSALLCVLPGYCLPNPLHVFNELLPRNPGGEVDWELMEAEMKRCNASMMSARALVVRDIVAELLDREGSFITGDSDFFLLGGNSLLLGRLAHLIRKETGVSLKVASIFTHSSISGIAALIDNVEASTAKSTADHSTLISVKSPPSTVFLPTLSFGHFHDDRGRSQTHPLSLIVQAIPLVFFYPLKASFTWTAIVFILSFFINFIGTSYWQRIGSLLTAIIGARLLSRIVCPLTAIIFKWVVIGRYKPGTYRFWSNYHLRWWIVNQLLRVAGRGVFSMHPSLELLYYRLLGARIGRDVKIDKTATLGEFDLLTLHDGCRIDKSLVRGFCVERDGCFRLEPIVIGRGAVINTYTNISPGAVIPDGAVYGPHASSYDEPSPSGHAKYNRAFVPTSHWALKVFVAAPIIFFVTFAAYLPWFGALFVLLSQSIPNSNLNAMESVIHWFASPQRIMWHTLARIIRVVFPPVIQVILGILVKRAMGFNDEGLTHDSSQWTLLRRYINHSLLSQANLRRAFDILGSHYEVTSIIWRCMGAKVGKRVYWPGSGVYCPDPELLEVGDDVVFGSRSEIFTTDSIGSSKVTIGTGSMIADRVVLLPGTTVGQRAVMGSGALGRRDAHYEDGSVWMGSDHGEAVCFRRSDRDADGPTTTPFGKAFYEHDATFFVFPYPLLVLINLFIAILSAGYWSIGAVVGTQILNQLRISLPKLHLFATTWYQVFTLFGLIACCFVITFTIQAFVAVMWVIVTKWVIIGHRTDGAYDWDKSSYCQRWQLHLVLSKPLYRGFSSGGILGNLAGSAYIVWYLRALGAHIGKDCAIFAGGNVGLMTEPDLVELGNRVALDDCSVVAHINSRGSRLLSGASMDDNSMLLEHTLLTSGEIAESGALERNHYQLQNEKSRLDEKLERHYRELLEAKRRLEEMLQQMEMMRGIDLEANTKIHLFNAANGVRFTNSNARNASSTLLLQPYCEGVHGSHHRIATPIPPSTCSTMSADKKQPERGNPSLPPGSGPVIPENFIDVPSQRLYYLSLGALCQAVKLFDFFQYWVLPEANQRHFARKWIPSRIDIYPSSKQHMALLPSMGLGFLTGSNGGRDSHLLGQHTVRMSPISTAQLNPYAQTFCLATSGSSILVPVLLNNTTPMHLRYSLTPLGYSVEKSNGKVEFFDLSGKDLKAIEQSRQEGLQVARAAASRRNSEDYDEYDDESEDDDTSLPSHATLQKSQELTHIQLNKPGTLRLERVVDHANVDARLVYPNEVTIVPCPRAQFAVDNVVHGEDIRCAKPGFATGTGEELQLEIDIFGVPPLSLRWHREVGGKRESFMVEGIEGPEDGHHRPVDDGRRFAGTLGQRASVELKIPLVVSLDALGIHSYVLESVTDAVGNVAQAGSRWNLQKAISSVGEDHGASEVTTRRSVTVLRRPGVSFKACGPGHPASLLIGSEAPLIIAASEADALDAPWDVTVRYQPLPEEGSKTSSKRYKPWTKNLKTQGDKKELTLRASAPGEYTIISAKGSQCDGDVLSPETCKVIERPLPTAEIEWKKIHECSGDIGVSASLVLHGTPPFQVYYRMQRNSEPAKELVRTFATSRGELTIQPERSGHYTFQFAQLSDANYKKVDLKGPSIEQDVHPPPFADFVNNAPTGRGKRSISSCAGNMVDIDLDLRGTAPWNIEVQVVGPKGSETIHVPGITTARQTIQVPIPKVIDRDGGSFEIDLVSVEDAYGCKRSLSVPGITVNVRRILPWQVQYRRVEVPDQVHRATLKTPNDELRVTAKGLYEILAIADSQCPGSVIENEATYRVDHVPRPSAKLSSDIQSTYERFNGSHILQPICEGLNDHVDLDLTGRPPFQIMYNIAKDDTMGGTKLLDQPTFSSIQPRTRFQLTLPALGYSTKSTNRRRRVSIGEEQERLQKPQQDLVLSPRYPYSYRCCEPRWTRRIEGTPPFKLELSIRNLAASSIHTEVVECTIRRGGLTYVVFVPLYRAALGVPDPSHRSIWVDVAETAAIIPFDRRVDYCVGDAIQFQLEGTPPWTIGYRINGKSLTQEAKISPLSILQQQPGEFTITSIAHQQKMCKTAVTDLRYTVHSLPSARRLFSGDQAEIVFTLIGEPPFTFTYQRAELVPKKGMQGKVLETHTVSGVTTKDIRSFLLWKERGLLRLSPTGIADTRLPNQMD</sequence>
<protein>
    <recommendedName>
        <fullName evidence="6">Carrier domain-containing protein</fullName>
    </recommendedName>
</protein>
<dbReference type="Pfam" id="PF00550">
    <property type="entry name" value="PP-binding"/>
    <property type="match status" value="1"/>
</dbReference>
<evidence type="ECO:0000256" key="3">
    <source>
        <dbReference type="SAM" id="Coils"/>
    </source>
</evidence>
<dbReference type="InterPro" id="IPR037701">
    <property type="entry name" value="Pom152"/>
</dbReference>
<dbReference type="SUPFAM" id="SSF56801">
    <property type="entry name" value="Acetyl-CoA synthetase-like"/>
    <property type="match status" value="1"/>
</dbReference>
<dbReference type="Pfam" id="PF24519">
    <property type="entry name" value="Ig-like_Pom152_1"/>
    <property type="match status" value="1"/>
</dbReference>
<dbReference type="InterPro" id="IPR056542">
    <property type="entry name" value="Ig-like_POM152_1st"/>
</dbReference>
<organism evidence="7 8">
    <name type="scientific">Grifola frondosa</name>
    <name type="common">Maitake</name>
    <name type="synonym">Polyporus frondosus</name>
    <dbReference type="NCBI Taxonomy" id="5627"/>
    <lineage>
        <taxon>Eukaryota</taxon>
        <taxon>Fungi</taxon>
        <taxon>Dikarya</taxon>
        <taxon>Basidiomycota</taxon>
        <taxon>Agaricomycotina</taxon>
        <taxon>Agaricomycetes</taxon>
        <taxon>Polyporales</taxon>
        <taxon>Grifolaceae</taxon>
        <taxon>Grifola</taxon>
    </lineage>
</organism>
<keyword evidence="2" id="KW-0597">Phosphoprotein</keyword>
<dbReference type="PANTHER" id="PTHR28206">
    <property type="entry name" value="NUCLEOPORIN POM152"/>
    <property type="match status" value="1"/>
</dbReference>
<feature type="domain" description="Carrier" evidence="6">
    <location>
        <begin position="689"/>
        <end position="763"/>
    </location>
</feature>
<dbReference type="PROSITE" id="PS50075">
    <property type="entry name" value="CARRIER"/>
    <property type="match status" value="1"/>
</dbReference>
<name>A0A1C7MTK7_GRIFR</name>
<dbReference type="InterPro" id="IPR056540">
    <property type="entry name" value="TMD_POM152"/>
</dbReference>
<dbReference type="InterPro" id="IPR036736">
    <property type="entry name" value="ACP-like_sf"/>
</dbReference>
<keyword evidence="8" id="KW-1185">Reference proteome</keyword>
<keyword evidence="5" id="KW-0812">Transmembrane</keyword>
<dbReference type="GO" id="GO:0006606">
    <property type="term" value="P:protein import into nucleus"/>
    <property type="evidence" value="ECO:0007669"/>
    <property type="project" value="TreeGrafter"/>
</dbReference>
<feature type="transmembrane region" description="Helical" evidence="5">
    <location>
        <begin position="1305"/>
        <end position="1332"/>
    </location>
</feature>
<feature type="transmembrane region" description="Helical" evidence="5">
    <location>
        <begin position="1352"/>
        <end position="1380"/>
    </location>
</feature>
<dbReference type="InterPro" id="IPR000873">
    <property type="entry name" value="AMP-dep_synth/lig_dom"/>
</dbReference>
<keyword evidence="5" id="KW-0472">Membrane</keyword>
<dbReference type="Pfam" id="PF24312">
    <property type="entry name" value="Ig-like_POM152"/>
    <property type="match status" value="2"/>
</dbReference>
<proteinExistence type="predicted"/>
<dbReference type="Gene3D" id="1.10.1200.10">
    <property type="entry name" value="ACP-like"/>
    <property type="match status" value="1"/>
</dbReference>
<dbReference type="Pfam" id="PF24097">
    <property type="entry name" value="TMD_POM152"/>
    <property type="match status" value="1"/>
</dbReference>
<evidence type="ECO:0000256" key="4">
    <source>
        <dbReference type="SAM" id="MobiDB-lite"/>
    </source>
</evidence>
<dbReference type="InterPro" id="IPR056544">
    <property type="entry name" value="Ig_POM152"/>
</dbReference>
<evidence type="ECO:0000259" key="6">
    <source>
        <dbReference type="PROSITE" id="PS50075"/>
    </source>
</evidence>
<feature type="region of interest" description="Disordered" evidence="4">
    <location>
        <begin position="1612"/>
        <end position="1642"/>
    </location>
</feature>
<feature type="transmembrane region" description="Helical" evidence="5">
    <location>
        <begin position="1415"/>
        <end position="1438"/>
    </location>
</feature>